<protein>
    <recommendedName>
        <fullName evidence="3">Nucleotidyl transferase domain-containing protein</fullName>
    </recommendedName>
</protein>
<evidence type="ECO:0000256" key="1">
    <source>
        <dbReference type="ARBA" id="ARBA00022679"/>
    </source>
</evidence>
<dbReference type="InterPro" id="IPR050065">
    <property type="entry name" value="GlmU-like"/>
</dbReference>
<dbReference type="AlphaFoldDB" id="A0A1G2GSD3"/>
<dbReference type="InterPro" id="IPR005835">
    <property type="entry name" value="NTP_transferase_dom"/>
</dbReference>
<evidence type="ECO:0000259" key="3">
    <source>
        <dbReference type="Pfam" id="PF00483"/>
    </source>
</evidence>
<dbReference type="EMBL" id="MHNW01000029">
    <property type="protein sequence ID" value="OGZ53137.1"/>
    <property type="molecule type" value="Genomic_DNA"/>
</dbReference>
<accession>A0A1G2GSD3</accession>
<evidence type="ECO:0000313" key="5">
    <source>
        <dbReference type="Proteomes" id="UP000179106"/>
    </source>
</evidence>
<comment type="caution">
    <text evidence="4">The sequence shown here is derived from an EMBL/GenBank/DDBJ whole genome shotgun (WGS) entry which is preliminary data.</text>
</comment>
<sequence length="298" mass="33978">MRLKKIFAECIIYFMQIVVPMAGNGKRFADAGYDVLKPLIEVEGKPMIEHVVNLFPGENDFVFICSEKHLAETPLRKTLQRIKPKARIVSISPHKLGPVQTILLAGAYVRDNEPTLVSYCDFSWEWNYTDFLRTLREKNPDSASVCYTGFHPHLLGPNLYAGVRVDEKGYALEVQEKHSFTQNKMDTWFQAGVFYFKSGGLLKKYCKLVSESGSGGINGEYYGAHLFNFLLQDGLTSFVYKIPYWCNWGTPEDLEEYNHWIALAVAGGALPVSDKANDAPRIISYWRNFLRDRKSHQA</sequence>
<gene>
    <name evidence="4" type="ORF">A3B25_03305</name>
</gene>
<keyword evidence="1" id="KW-0808">Transferase</keyword>
<proteinExistence type="predicted"/>
<evidence type="ECO:0000256" key="2">
    <source>
        <dbReference type="ARBA" id="ARBA00022695"/>
    </source>
</evidence>
<organism evidence="4 5">
    <name type="scientific">Candidatus Ryanbacteria bacterium RIFCSPLOWO2_01_FULL_48_26</name>
    <dbReference type="NCBI Taxonomy" id="1802126"/>
    <lineage>
        <taxon>Bacteria</taxon>
        <taxon>Candidatus Ryaniibacteriota</taxon>
    </lineage>
</organism>
<dbReference type="GO" id="GO:0016779">
    <property type="term" value="F:nucleotidyltransferase activity"/>
    <property type="evidence" value="ECO:0007669"/>
    <property type="project" value="UniProtKB-KW"/>
</dbReference>
<dbReference type="Pfam" id="PF00483">
    <property type="entry name" value="NTP_transferase"/>
    <property type="match status" value="1"/>
</dbReference>
<dbReference type="Gene3D" id="3.90.550.10">
    <property type="entry name" value="Spore Coat Polysaccharide Biosynthesis Protein SpsA, Chain A"/>
    <property type="match status" value="1"/>
</dbReference>
<name>A0A1G2GSD3_9BACT</name>
<dbReference type="PANTHER" id="PTHR43584">
    <property type="entry name" value="NUCLEOTIDYL TRANSFERASE"/>
    <property type="match status" value="1"/>
</dbReference>
<dbReference type="STRING" id="1802126.A3B25_03305"/>
<keyword evidence="2" id="KW-0548">Nucleotidyltransferase</keyword>
<evidence type="ECO:0000313" key="4">
    <source>
        <dbReference type="EMBL" id="OGZ53137.1"/>
    </source>
</evidence>
<feature type="domain" description="Nucleotidyl transferase" evidence="3">
    <location>
        <begin position="22"/>
        <end position="258"/>
    </location>
</feature>
<dbReference type="PANTHER" id="PTHR43584:SF8">
    <property type="entry name" value="N-ACETYLMURAMATE ALPHA-1-PHOSPHATE URIDYLYLTRANSFERASE"/>
    <property type="match status" value="1"/>
</dbReference>
<reference evidence="4 5" key="1">
    <citation type="journal article" date="2016" name="Nat. Commun.">
        <title>Thousands of microbial genomes shed light on interconnected biogeochemical processes in an aquifer system.</title>
        <authorList>
            <person name="Anantharaman K."/>
            <person name="Brown C.T."/>
            <person name="Hug L.A."/>
            <person name="Sharon I."/>
            <person name="Castelle C.J."/>
            <person name="Probst A.J."/>
            <person name="Thomas B.C."/>
            <person name="Singh A."/>
            <person name="Wilkins M.J."/>
            <person name="Karaoz U."/>
            <person name="Brodie E.L."/>
            <person name="Williams K.H."/>
            <person name="Hubbard S.S."/>
            <person name="Banfield J.F."/>
        </authorList>
    </citation>
    <scope>NUCLEOTIDE SEQUENCE [LARGE SCALE GENOMIC DNA]</scope>
</reference>
<dbReference type="SUPFAM" id="SSF53448">
    <property type="entry name" value="Nucleotide-diphospho-sugar transferases"/>
    <property type="match status" value="1"/>
</dbReference>
<dbReference type="Proteomes" id="UP000179106">
    <property type="component" value="Unassembled WGS sequence"/>
</dbReference>
<dbReference type="InterPro" id="IPR029044">
    <property type="entry name" value="Nucleotide-diphossugar_trans"/>
</dbReference>